<dbReference type="EMBL" id="JAESVA010000010">
    <property type="protein sequence ID" value="MCB8882950.1"/>
    <property type="molecule type" value="Genomic_DNA"/>
</dbReference>
<dbReference type="AlphaFoldDB" id="A0A963Z6G4"/>
<name>A0A963Z6G4_9PROT</name>
<proteinExistence type="predicted"/>
<evidence type="ECO:0000313" key="2">
    <source>
        <dbReference type="Proteomes" id="UP000721844"/>
    </source>
</evidence>
<protein>
    <submittedName>
        <fullName evidence="1">Pirin</fullName>
    </submittedName>
</protein>
<gene>
    <name evidence="1" type="ORF">ACELLULO517_22070</name>
</gene>
<reference evidence="1 2" key="1">
    <citation type="journal article" date="2021" name="Microorganisms">
        <title>Acidisoma silvae sp. nov. and Acidisomacellulosilytica sp. nov., Two Acidophilic Bacteria Isolated from Decaying Wood, Hydrolyzing Cellulose and Producing Poly-3-hydroxybutyrate.</title>
        <authorList>
            <person name="Mieszkin S."/>
            <person name="Pouder E."/>
            <person name="Uroz S."/>
            <person name="Simon-Colin C."/>
            <person name="Alain K."/>
        </authorList>
    </citation>
    <scope>NUCLEOTIDE SEQUENCE [LARGE SCALE GENOMIC DNA]</scope>
    <source>
        <strain evidence="1 2">HW T5.17</strain>
    </source>
</reference>
<comment type="caution">
    <text evidence="1">The sequence shown here is derived from an EMBL/GenBank/DDBJ whole genome shotgun (WGS) entry which is preliminary data.</text>
</comment>
<dbReference type="Proteomes" id="UP000721844">
    <property type="component" value="Unassembled WGS sequence"/>
</dbReference>
<dbReference type="InterPro" id="IPR006881">
    <property type="entry name" value="RepA_C"/>
</dbReference>
<organism evidence="1 2">
    <name type="scientific">Acidisoma cellulosilyticum</name>
    <dbReference type="NCBI Taxonomy" id="2802395"/>
    <lineage>
        <taxon>Bacteria</taxon>
        <taxon>Pseudomonadati</taxon>
        <taxon>Pseudomonadota</taxon>
        <taxon>Alphaproteobacteria</taxon>
        <taxon>Acetobacterales</taxon>
        <taxon>Acidocellaceae</taxon>
        <taxon>Acidisoma</taxon>
    </lineage>
</organism>
<dbReference type="Pfam" id="PF04796">
    <property type="entry name" value="RepA_C"/>
    <property type="match status" value="1"/>
</dbReference>
<sequence>MAHEEEGLAQVHQLLLDYGADGAKVFAGTKLERQCLDAAAAVMSDERFEMNLLHSGFALTALPHRNTKEVIWQRTGGASGEVTLHVESGYGTDKQPYGIPYGSIARLILIHLSTEAVRNNSRVVELGSSMRAFLKRMGVTPGGKTFTLVRDQSRRISMCRLTFFNKRGRDTLVNKGSFVKNAVFVDGNDLDGRDPFQDTVELDDAFFESLKEHPLPLRESAIKQLAGKSTALDLYVFLSYRLHVLPRATPVSWKSLYQQFGAGCSTQKAFVSNIKDPLTLALAVYPEAKVEVQEQGLILHPSDSPVPKTLPRSANFRLVTS</sequence>
<evidence type="ECO:0000313" key="1">
    <source>
        <dbReference type="EMBL" id="MCB8882950.1"/>
    </source>
</evidence>
<dbReference type="RefSeq" id="WP_227309608.1">
    <property type="nucleotide sequence ID" value="NZ_JAESVA010000010.1"/>
</dbReference>
<accession>A0A963Z6G4</accession>
<keyword evidence="2" id="KW-1185">Reference proteome</keyword>